<dbReference type="PROSITE" id="PS51164">
    <property type="entry name" value="CBM1_2"/>
    <property type="match status" value="1"/>
</dbReference>
<dbReference type="PROSITE" id="PS51186">
    <property type="entry name" value="GNAT"/>
    <property type="match status" value="1"/>
</dbReference>
<keyword evidence="2" id="KW-0732">Signal</keyword>
<feature type="compositionally biased region" description="Polar residues" evidence="4">
    <location>
        <begin position="14"/>
        <end position="24"/>
    </location>
</feature>
<dbReference type="Pfam" id="PF00583">
    <property type="entry name" value="Acetyltransf_1"/>
    <property type="match status" value="1"/>
</dbReference>
<dbReference type="InterPro" id="IPR000254">
    <property type="entry name" value="CBD"/>
</dbReference>
<proteinExistence type="predicted"/>
<name>A0A1Y1ZQ12_9PLEO</name>
<dbReference type="STRING" id="1231657.A0A1Y1ZQ12"/>
<dbReference type="AlphaFoldDB" id="A0A1Y1ZQ12"/>
<feature type="compositionally biased region" description="Low complexity" evidence="4">
    <location>
        <begin position="248"/>
        <end position="273"/>
    </location>
</feature>
<evidence type="ECO:0000259" key="5">
    <source>
        <dbReference type="PROSITE" id="PS51164"/>
    </source>
</evidence>
<dbReference type="Pfam" id="PF00734">
    <property type="entry name" value="CBM_1"/>
    <property type="match status" value="1"/>
</dbReference>
<dbReference type="EMBL" id="MCFA01000052">
    <property type="protein sequence ID" value="ORY12318.1"/>
    <property type="molecule type" value="Genomic_DNA"/>
</dbReference>
<comment type="caution">
    <text evidence="7">The sequence shown here is derived from an EMBL/GenBank/DDBJ whole genome shotgun (WGS) entry which is preliminary data.</text>
</comment>
<evidence type="ECO:0000313" key="7">
    <source>
        <dbReference type="EMBL" id="ORY12318.1"/>
    </source>
</evidence>
<dbReference type="SUPFAM" id="SSF55729">
    <property type="entry name" value="Acyl-CoA N-acyltransferases (Nat)"/>
    <property type="match status" value="1"/>
</dbReference>
<dbReference type="InterPro" id="IPR051556">
    <property type="entry name" value="N-term/lysine_N-AcTrnsfr"/>
</dbReference>
<dbReference type="InterPro" id="IPR035971">
    <property type="entry name" value="CBD_sf"/>
</dbReference>
<dbReference type="GO" id="GO:0007064">
    <property type="term" value="P:mitotic sister chromatid cohesion"/>
    <property type="evidence" value="ECO:0007669"/>
    <property type="project" value="TreeGrafter"/>
</dbReference>
<evidence type="ECO:0000259" key="6">
    <source>
        <dbReference type="PROSITE" id="PS51186"/>
    </source>
</evidence>
<dbReference type="GO" id="GO:0031415">
    <property type="term" value="C:NatA complex"/>
    <property type="evidence" value="ECO:0007669"/>
    <property type="project" value="TreeGrafter"/>
</dbReference>
<dbReference type="GO" id="GO:0005975">
    <property type="term" value="P:carbohydrate metabolic process"/>
    <property type="evidence" value="ECO:0007669"/>
    <property type="project" value="InterPro"/>
</dbReference>
<protein>
    <submittedName>
        <fullName evidence="7">Acyl-CoA N-acyltransferase</fullName>
    </submittedName>
</protein>
<sequence length="367" mass="39744">MPQSSITAWLKKPTSVSKPNSAAPSESRPAGPLTPDKVQHQPGRDASTEEAIPTPSAPTQPSAITNVFSLPPLPPNVELVPLTADHIPAFKRLNALTLPVAYPAQFYTETLTEPHHSITLMALWHSTPPSNPPSNDAEKPHLIGAIRCRLLPSSTLYISTLCLLSPYRSHGIATHLLQAIVMKAAREHGVKCVTAHVWEANDDGLEWYEKRGFETLGKEEGYYRKLKPGGAVLVRKWIGVGDFLGGVPNSTPKTTPPKTTIVPTTKKTSTTIPQSTDEPEEPPPTKTVKSTLKSSQKPPTKTQTEEIGPSSTRCPVPLYYKCGGTNDHDPWTGCTKCVAGAVCVIQNEWYYQCVAEDSVLPGQVIVG</sequence>
<dbReference type="InterPro" id="IPR016181">
    <property type="entry name" value="Acyl_CoA_acyltransferase"/>
</dbReference>
<evidence type="ECO:0000256" key="4">
    <source>
        <dbReference type="SAM" id="MobiDB-lite"/>
    </source>
</evidence>
<dbReference type="SUPFAM" id="SSF57180">
    <property type="entry name" value="Cellulose-binding domain"/>
    <property type="match status" value="1"/>
</dbReference>
<dbReference type="CDD" id="cd04301">
    <property type="entry name" value="NAT_SF"/>
    <property type="match status" value="1"/>
</dbReference>
<feature type="region of interest" description="Disordered" evidence="4">
    <location>
        <begin position="248"/>
        <end position="309"/>
    </location>
</feature>
<evidence type="ECO:0000256" key="2">
    <source>
        <dbReference type="ARBA" id="ARBA00022729"/>
    </source>
</evidence>
<feature type="domain" description="CBM1" evidence="5">
    <location>
        <begin position="314"/>
        <end position="354"/>
    </location>
</feature>
<organism evidence="7 8">
    <name type="scientific">Clohesyomyces aquaticus</name>
    <dbReference type="NCBI Taxonomy" id="1231657"/>
    <lineage>
        <taxon>Eukaryota</taxon>
        <taxon>Fungi</taxon>
        <taxon>Dikarya</taxon>
        <taxon>Ascomycota</taxon>
        <taxon>Pezizomycotina</taxon>
        <taxon>Dothideomycetes</taxon>
        <taxon>Pleosporomycetidae</taxon>
        <taxon>Pleosporales</taxon>
        <taxon>Lindgomycetaceae</taxon>
        <taxon>Clohesyomyces</taxon>
    </lineage>
</organism>
<dbReference type="PANTHER" id="PTHR42919:SF8">
    <property type="entry name" value="N-ALPHA-ACETYLTRANSFERASE 50"/>
    <property type="match status" value="1"/>
</dbReference>
<keyword evidence="3 7" id="KW-0012">Acyltransferase</keyword>
<feature type="compositionally biased region" description="Basic and acidic residues" evidence="4">
    <location>
        <begin position="37"/>
        <end position="47"/>
    </location>
</feature>
<accession>A0A1Y1ZQ12</accession>
<dbReference type="SMART" id="SM00236">
    <property type="entry name" value="fCBD"/>
    <property type="match status" value="1"/>
</dbReference>
<dbReference type="OrthoDB" id="47374at2759"/>
<evidence type="ECO:0000256" key="3">
    <source>
        <dbReference type="ARBA" id="ARBA00023315"/>
    </source>
</evidence>
<dbReference type="GO" id="GO:0016747">
    <property type="term" value="F:acyltransferase activity, transferring groups other than amino-acyl groups"/>
    <property type="evidence" value="ECO:0007669"/>
    <property type="project" value="InterPro"/>
</dbReference>
<reference evidence="7 8" key="1">
    <citation type="submission" date="2016-07" db="EMBL/GenBank/DDBJ databases">
        <title>Pervasive Adenine N6-methylation of Active Genes in Fungi.</title>
        <authorList>
            <consortium name="DOE Joint Genome Institute"/>
            <person name="Mondo S.J."/>
            <person name="Dannebaum R.O."/>
            <person name="Kuo R.C."/>
            <person name="Labutti K."/>
            <person name="Haridas S."/>
            <person name="Kuo A."/>
            <person name="Salamov A."/>
            <person name="Ahrendt S.R."/>
            <person name="Lipzen A."/>
            <person name="Sullivan W."/>
            <person name="Andreopoulos W.B."/>
            <person name="Clum A."/>
            <person name="Lindquist E."/>
            <person name="Daum C."/>
            <person name="Ramamoorthy G.K."/>
            <person name="Gryganskyi A."/>
            <person name="Culley D."/>
            <person name="Magnuson J.K."/>
            <person name="James T.Y."/>
            <person name="O'Malley M.A."/>
            <person name="Stajich J.E."/>
            <person name="Spatafora J.W."/>
            <person name="Visel A."/>
            <person name="Grigoriev I.V."/>
        </authorList>
    </citation>
    <scope>NUCLEOTIDE SEQUENCE [LARGE SCALE GENOMIC DNA]</scope>
    <source>
        <strain evidence="7 8">CBS 115471</strain>
    </source>
</reference>
<dbReference type="GO" id="GO:0005576">
    <property type="term" value="C:extracellular region"/>
    <property type="evidence" value="ECO:0007669"/>
    <property type="project" value="InterPro"/>
</dbReference>
<dbReference type="Gene3D" id="3.40.630.30">
    <property type="match status" value="1"/>
</dbReference>
<gene>
    <name evidence="7" type="ORF">BCR34DRAFT_624366</name>
</gene>
<feature type="compositionally biased region" description="Polar residues" evidence="4">
    <location>
        <begin position="287"/>
        <end position="302"/>
    </location>
</feature>
<feature type="domain" description="N-acetyltransferase" evidence="6">
    <location>
        <begin position="77"/>
        <end position="239"/>
    </location>
</feature>
<evidence type="ECO:0000256" key="1">
    <source>
        <dbReference type="ARBA" id="ARBA00022679"/>
    </source>
</evidence>
<dbReference type="PANTHER" id="PTHR42919">
    <property type="entry name" value="N-ALPHA-ACETYLTRANSFERASE"/>
    <property type="match status" value="1"/>
</dbReference>
<feature type="region of interest" description="Disordered" evidence="4">
    <location>
        <begin position="1"/>
        <end position="63"/>
    </location>
</feature>
<dbReference type="Proteomes" id="UP000193144">
    <property type="component" value="Unassembled WGS sequence"/>
</dbReference>
<keyword evidence="1 7" id="KW-0808">Transferase</keyword>
<evidence type="ECO:0000313" key="8">
    <source>
        <dbReference type="Proteomes" id="UP000193144"/>
    </source>
</evidence>
<keyword evidence="8" id="KW-1185">Reference proteome</keyword>
<dbReference type="InterPro" id="IPR000182">
    <property type="entry name" value="GNAT_dom"/>
</dbReference>
<dbReference type="GO" id="GO:0030248">
    <property type="term" value="F:cellulose binding"/>
    <property type="evidence" value="ECO:0007669"/>
    <property type="project" value="InterPro"/>
</dbReference>